<evidence type="ECO:0000313" key="2">
    <source>
        <dbReference type="EMBL" id="CAL1289310.1"/>
    </source>
</evidence>
<feature type="region of interest" description="Disordered" evidence="1">
    <location>
        <begin position="36"/>
        <end position="87"/>
    </location>
</feature>
<accession>A0AAV2B0B1</accession>
<feature type="region of interest" description="Disordered" evidence="1">
    <location>
        <begin position="154"/>
        <end position="173"/>
    </location>
</feature>
<proteinExistence type="predicted"/>
<gene>
    <name evidence="2" type="ORF">LARSCL_LOCUS15853</name>
</gene>
<feature type="compositionally biased region" description="Polar residues" evidence="1">
    <location>
        <begin position="40"/>
        <end position="60"/>
    </location>
</feature>
<evidence type="ECO:0000256" key="1">
    <source>
        <dbReference type="SAM" id="MobiDB-lite"/>
    </source>
</evidence>
<reference evidence="2 3" key="1">
    <citation type="submission" date="2024-04" db="EMBL/GenBank/DDBJ databases">
        <authorList>
            <person name="Rising A."/>
            <person name="Reimegard J."/>
            <person name="Sonavane S."/>
            <person name="Akerstrom W."/>
            <person name="Nylinder S."/>
            <person name="Hedman E."/>
            <person name="Kallberg Y."/>
        </authorList>
    </citation>
    <scope>NUCLEOTIDE SEQUENCE [LARGE SCALE GENOMIC DNA]</scope>
</reference>
<dbReference type="AlphaFoldDB" id="A0AAV2B0B1"/>
<organism evidence="2 3">
    <name type="scientific">Larinioides sclopetarius</name>
    <dbReference type="NCBI Taxonomy" id="280406"/>
    <lineage>
        <taxon>Eukaryota</taxon>
        <taxon>Metazoa</taxon>
        <taxon>Ecdysozoa</taxon>
        <taxon>Arthropoda</taxon>
        <taxon>Chelicerata</taxon>
        <taxon>Arachnida</taxon>
        <taxon>Araneae</taxon>
        <taxon>Araneomorphae</taxon>
        <taxon>Entelegynae</taxon>
        <taxon>Araneoidea</taxon>
        <taxon>Araneidae</taxon>
        <taxon>Larinioides</taxon>
    </lineage>
</organism>
<name>A0AAV2B0B1_9ARAC</name>
<sequence length="631" mass="71427">MDNDKAFCLGCSQEVDANTHMNCTLTFDDLLDLEERDGNENFQPNPIESTVQQQQAINSSELRRDNQNNNPGKRKTDVDPEASIQTPTKIFISKRNSTSPLILEAHNPRVQRLQNTEHGNCTSPYGTENWQTNQMESAVQLQQAHDSCEFARIDQGNNSGEKKPDFDSEAPINPEAFQFPTKILTSKSNSTSPPILEAHNPGIQRPQDTEYGNCTSFPKENYGLHYNPFEASDAKMFPKKNLLTNPAFHQPTQNIHWVEQKAFVNGRQQTSEFQNANLQRHEPNKLRQESPRLIYETNTLQPGNILDLRTAFPNPLLQRGMNALGYMANDLHINHPRLQNRYTSYGPHPRMMNLANNMNVKNSPEILTRLPSLSKHTVDSNYATRDTMTVKKGTDLLGQNKRLSTNLVSKTETQNASRSKCSTSPHINSLMSYIQNTEQESTAKIKLQEYTENVICQKNEVGNTNKRFQQKQVEQNVQQKNSIKSTERKDLVEYATRKDLVESAIQKDLVESAIQKDLVESAIQKDLVESAIQKDLVESAIQKDLVESAIQKDLVESAIQKDLVESAIQKDLVESAIQKDLVESAIQKDLVASVTQKDLKLENSNVFTGKGYESIEDFIKALNDGTLYKRY</sequence>
<evidence type="ECO:0000313" key="3">
    <source>
        <dbReference type="Proteomes" id="UP001497382"/>
    </source>
</evidence>
<dbReference type="Proteomes" id="UP001497382">
    <property type="component" value="Unassembled WGS sequence"/>
</dbReference>
<protein>
    <submittedName>
        <fullName evidence="2">Uncharacterized protein</fullName>
    </submittedName>
</protein>
<dbReference type="EMBL" id="CAXIEN010000246">
    <property type="protein sequence ID" value="CAL1289310.1"/>
    <property type="molecule type" value="Genomic_DNA"/>
</dbReference>
<comment type="caution">
    <text evidence="2">The sequence shown here is derived from an EMBL/GenBank/DDBJ whole genome shotgun (WGS) entry which is preliminary data.</text>
</comment>
<keyword evidence="3" id="KW-1185">Reference proteome</keyword>